<protein>
    <submittedName>
        <fullName evidence="2">Uncharacterized protein</fullName>
    </submittedName>
</protein>
<keyword evidence="1" id="KW-1133">Transmembrane helix</keyword>
<organism evidence="2">
    <name type="scientific">Neisseria meningitidis alpha153</name>
    <dbReference type="NCBI Taxonomy" id="663926"/>
    <lineage>
        <taxon>Bacteria</taxon>
        <taxon>Pseudomonadati</taxon>
        <taxon>Pseudomonadota</taxon>
        <taxon>Betaproteobacteria</taxon>
        <taxon>Neisseriales</taxon>
        <taxon>Neisseriaceae</taxon>
        <taxon>Neisseria</taxon>
    </lineage>
</organism>
<proteinExistence type="predicted"/>
<reference evidence="2" key="1">
    <citation type="journal article" date="2008" name="Proc. Natl. Acad. Sci. U.S.A.">
        <title>Whole-genome comparison of disease and carriage strains provides insights into virulence evolution in Neisseria meningitidis.</title>
        <authorList>
            <person name="Schoen C."/>
            <person name="Blom J."/>
            <person name="Claus H."/>
            <person name="Schramm-Glueck A."/>
            <person name="Brandt P."/>
            <person name="Mueller T."/>
            <person name="Goesmann A."/>
            <person name="Joseph B."/>
            <person name="Konietzny S."/>
            <person name="Kurzai O."/>
            <person name="Schmitt C."/>
            <person name="Friedrich T."/>
            <person name="Linke B."/>
            <person name="Vogel U."/>
            <person name="Frosch M."/>
        </authorList>
    </citation>
    <scope>NUCLEOTIDE SEQUENCE</scope>
    <source>
        <strain evidence="2">Alpha153</strain>
    </source>
</reference>
<keyword evidence="1" id="KW-0812">Transmembrane</keyword>
<evidence type="ECO:0000256" key="1">
    <source>
        <dbReference type="SAM" id="Phobius"/>
    </source>
</evidence>
<gene>
    <name evidence="2" type="ORF">NME_2327</name>
</gene>
<name>C6SGA7_NEIME</name>
<accession>C6SGA7</accession>
<dbReference type="AlphaFoldDB" id="C6SGA7"/>
<feature type="transmembrane region" description="Helical" evidence="1">
    <location>
        <begin position="9"/>
        <end position="28"/>
    </location>
</feature>
<dbReference type="EMBL" id="AM889137">
    <property type="protein sequence ID" value="CBA09592.1"/>
    <property type="molecule type" value="Genomic_DNA"/>
</dbReference>
<evidence type="ECO:0000313" key="2">
    <source>
        <dbReference type="EMBL" id="CBA09592.1"/>
    </source>
</evidence>
<sequence length="31" mass="3599">MYCLRLRRLVLIFVNPLYKGLIAQLYAISGT</sequence>
<keyword evidence="1" id="KW-0472">Membrane</keyword>